<dbReference type="GO" id="GO:0004674">
    <property type="term" value="F:protein serine/threonine kinase activity"/>
    <property type="evidence" value="ECO:0007669"/>
    <property type="project" value="TreeGrafter"/>
</dbReference>
<reference evidence="3 4" key="1">
    <citation type="submission" date="2015-07" db="EMBL/GenBank/DDBJ databases">
        <title>High-quality genome of monoxenous trypanosomatid Leptomonas pyrrhocoris.</title>
        <authorList>
            <person name="Flegontov P."/>
            <person name="Butenko A."/>
            <person name="Firsov S."/>
            <person name="Vlcek C."/>
            <person name="Logacheva M.D."/>
            <person name="Field M."/>
            <person name="Filatov D."/>
            <person name="Flegontova O."/>
            <person name="Gerasimov E."/>
            <person name="Jackson A.P."/>
            <person name="Kelly S."/>
            <person name="Opperdoes F."/>
            <person name="O'Reilly A."/>
            <person name="Votypka J."/>
            <person name="Yurchenko V."/>
            <person name="Lukes J."/>
        </authorList>
    </citation>
    <scope>NUCLEOTIDE SEQUENCE [LARGE SCALE GENOMIC DNA]</scope>
    <source>
        <strain evidence="3">H10</strain>
    </source>
</reference>
<dbReference type="EMBL" id="LGTL01000001">
    <property type="protein sequence ID" value="KPA86286.1"/>
    <property type="molecule type" value="Genomic_DNA"/>
</dbReference>
<dbReference type="PROSITE" id="PS50011">
    <property type="entry name" value="PROTEIN_KINASE_DOM"/>
    <property type="match status" value="1"/>
</dbReference>
<dbReference type="RefSeq" id="XP_015664725.1">
    <property type="nucleotide sequence ID" value="XM_015796717.1"/>
</dbReference>
<proteinExistence type="predicted"/>
<name>A0A0M9GAW1_LEPPY</name>
<dbReference type="InterPro" id="IPR011009">
    <property type="entry name" value="Kinase-like_dom_sf"/>
</dbReference>
<keyword evidence="4" id="KW-1185">Reference proteome</keyword>
<dbReference type="GeneID" id="26900809"/>
<feature type="compositionally biased region" description="Low complexity" evidence="1">
    <location>
        <begin position="198"/>
        <end position="210"/>
    </location>
</feature>
<dbReference type="AlphaFoldDB" id="A0A0M9GAW1"/>
<comment type="caution">
    <text evidence="3">The sequence shown here is derived from an EMBL/GenBank/DDBJ whole genome shotgun (WGS) entry which is preliminary data.</text>
</comment>
<dbReference type="VEuPathDB" id="TriTrypDB:LpyrH10_01_5120"/>
<dbReference type="PANTHER" id="PTHR44329">
    <property type="entry name" value="SERINE/THREONINE-PROTEIN KINASE TNNI3K-RELATED"/>
    <property type="match status" value="1"/>
</dbReference>
<dbReference type="OMA" id="RDICVMA"/>
<dbReference type="Proteomes" id="UP000037923">
    <property type="component" value="Unassembled WGS sequence"/>
</dbReference>
<evidence type="ECO:0000259" key="2">
    <source>
        <dbReference type="PROSITE" id="PS50011"/>
    </source>
</evidence>
<evidence type="ECO:0000256" key="1">
    <source>
        <dbReference type="SAM" id="MobiDB-lite"/>
    </source>
</evidence>
<evidence type="ECO:0000313" key="4">
    <source>
        <dbReference type="Proteomes" id="UP000037923"/>
    </source>
</evidence>
<accession>A0A0M9GAW1</accession>
<dbReference type="OrthoDB" id="273251at2759"/>
<feature type="region of interest" description="Disordered" evidence="1">
    <location>
        <begin position="46"/>
        <end position="70"/>
    </location>
</feature>
<protein>
    <recommendedName>
        <fullName evidence="2">Protein kinase domain-containing protein</fullName>
    </recommendedName>
</protein>
<gene>
    <name evidence="3" type="ORF">ABB37_00512</name>
</gene>
<feature type="region of interest" description="Disordered" evidence="1">
    <location>
        <begin position="156"/>
        <end position="210"/>
    </location>
</feature>
<sequence length="764" mass="82348">MSSLLYDTQGNRFRIEGVLDSGQDSYASLFSTAVTYRARHVGTYDDDVVHQPSSPPSAHQGQSLSTPSRPHSISATVVITYIPLLSSLQGITSSKDAAALLVLQDHVRLRRQVEHPFLRSLFDVFYTQQCLAAPVSSSGPPAAAATALVRRPVEVHSPVASRARKQQTNRSASAEEDRGVDEANDGDTADRKDVAARSTTSTASSPSHTDSGTALVIVEEFIEGSTLADYADAVACKRLMPGNVKLQRDAAAIAYQLAQLLQYLHGTGCVLCRELPLGNIALDQNKGYISVRLPLGAVNTLHEADDKRYAHSVAALVFDTSQLHREKASFGAEEYHLLRAPELRHVACWDAVCDPAASPTTDNEPAAFGAADVWMLGVVTTLLCTLNNKKFALTTRAERLAAVHSHIDHLPGLLPSDTPEGMVKLIQSCLESSPAKRPTATGVLTSAAFVPNRSHVELEQQRAVISIAEAVANANKRKMPPPSLHLAENSAATTGGGAAAAAATALRTVAVAPDNELTLLSLQGTVWYVPTAYRDVLLPGADVALPGEPATLPHIMQVPSSVAPSLSRATQDAFHDIERLCEQDARLRLTDLAAAPSYASTDCKRDSLQERLRRSKLMPRDFSATKCVLEELTDRFTQLESRNPEAAFCFIELLLEGLQSCSQGVAALRESVTLADALLQPAGLPPTGTLQEETPAREDACEDSTLSNSTEVGQRDFQVPEVLRAMPSMPERMIASDRAANTSAVLYNQWLRKNKKRFVKSDGY</sequence>
<feature type="compositionally biased region" description="Polar residues" evidence="1">
    <location>
        <begin position="56"/>
        <end position="70"/>
    </location>
</feature>
<dbReference type="GO" id="GO:0005524">
    <property type="term" value="F:ATP binding"/>
    <property type="evidence" value="ECO:0007669"/>
    <property type="project" value="InterPro"/>
</dbReference>
<evidence type="ECO:0000313" key="3">
    <source>
        <dbReference type="EMBL" id="KPA86286.1"/>
    </source>
</evidence>
<feature type="domain" description="Protein kinase" evidence="2">
    <location>
        <begin position="132"/>
        <end position="450"/>
    </location>
</feature>
<organism evidence="3 4">
    <name type="scientific">Leptomonas pyrrhocoris</name>
    <name type="common">Firebug parasite</name>
    <dbReference type="NCBI Taxonomy" id="157538"/>
    <lineage>
        <taxon>Eukaryota</taxon>
        <taxon>Discoba</taxon>
        <taxon>Euglenozoa</taxon>
        <taxon>Kinetoplastea</taxon>
        <taxon>Metakinetoplastina</taxon>
        <taxon>Trypanosomatida</taxon>
        <taxon>Trypanosomatidae</taxon>
        <taxon>Leishmaniinae</taxon>
        <taxon>Leptomonas</taxon>
    </lineage>
</organism>
<dbReference type="InterPro" id="IPR051681">
    <property type="entry name" value="Ser/Thr_Kinases-Pseudokinases"/>
</dbReference>
<dbReference type="InterPro" id="IPR000719">
    <property type="entry name" value="Prot_kinase_dom"/>
</dbReference>
<dbReference type="Gene3D" id="1.10.510.10">
    <property type="entry name" value="Transferase(Phosphotransferase) domain 1"/>
    <property type="match status" value="1"/>
</dbReference>
<dbReference type="SUPFAM" id="SSF56112">
    <property type="entry name" value="Protein kinase-like (PK-like)"/>
    <property type="match status" value="1"/>
</dbReference>